<feature type="compositionally biased region" description="Basic and acidic residues" evidence="2">
    <location>
        <begin position="1"/>
        <end position="10"/>
    </location>
</feature>
<keyword evidence="3" id="KW-1185">Reference proteome</keyword>
<evidence type="ECO:0000313" key="4">
    <source>
        <dbReference type="RefSeq" id="XP_026746089.1"/>
    </source>
</evidence>
<feature type="region of interest" description="Disordered" evidence="2">
    <location>
        <begin position="1"/>
        <end position="23"/>
    </location>
</feature>
<dbReference type="Proteomes" id="UP000322000">
    <property type="component" value="Unplaced"/>
</dbReference>
<dbReference type="OrthoDB" id="5989141at2759"/>
<dbReference type="InParanoid" id="A0A7E5X078"/>
<dbReference type="GeneID" id="113507431"/>
<evidence type="ECO:0000313" key="3">
    <source>
        <dbReference type="Proteomes" id="UP000322000"/>
    </source>
</evidence>
<keyword evidence="1" id="KW-0175">Coiled coil</keyword>
<gene>
    <name evidence="4" type="primary">LOC113507431</name>
</gene>
<dbReference type="RefSeq" id="XP_026746089.1">
    <property type="nucleotide sequence ID" value="XM_026890288.1"/>
</dbReference>
<sequence length="326" mass="37124">MDSSSIEDRIPMGGSQPDLSTIFTNDPQVTLRKRKIQDHSCEIGQQLSDFRKDIVSLLSTFTTTHNDNLQKMRQDITSDIKEQINRVASLSESLVEEQNIIKADLSALKDRLNTAEKEVLVLSDTSKVYKDADKSIKSLIKECNNAKQFSMLNNLEISGIPFTKGENLYSILRDLCLRVGFALLESDVDTIHRVRRFGSNDESSQVLRPPAIIVRFTQRKRKNELLAAVRARRGLTTAEIGLPGVAVTVYVGDHLTPANKLLLKQARELKAELQYTYLWIRDCTKVARIEWVDLTDDDLADPEYHRPDPQVLRFTVKLSRRELKEI</sequence>
<feature type="coiled-coil region" evidence="1">
    <location>
        <begin position="66"/>
        <end position="125"/>
    </location>
</feature>
<dbReference type="AlphaFoldDB" id="A0A7E5X078"/>
<evidence type="ECO:0000256" key="2">
    <source>
        <dbReference type="SAM" id="MobiDB-lite"/>
    </source>
</evidence>
<protein>
    <submittedName>
        <fullName evidence="4">Uncharacterized protein LOC113507431</fullName>
    </submittedName>
</protein>
<accession>A0A7E5X078</accession>
<name>A0A7E5X078_TRINI</name>
<dbReference type="KEGG" id="tnl:113507431"/>
<proteinExistence type="predicted"/>
<evidence type="ECO:0000256" key="1">
    <source>
        <dbReference type="SAM" id="Coils"/>
    </source>
</evidence>
<organism evidence="3 4">
    <name type="scientific">Trichoplusia ni</name>
    <name type="common">Cabbage looper</name>
    <dbReference type="NCBI Taxonomy" id="7111"/>
    <lineage>
        <taxon>Eukaryota</taxon>
        <taxon>Metazoa</taxon>
        <taxon>Ecdysozoa</taxon>
        <taxon>Arthropoda</taxon>
        <taxon>Hexapoda</taxon>
        <taxon>Insecta</taxon>
        <taxon>Pterygota</taxon>
        <taxon>Neoptera</taxon>
        <taxon>Endopterygota</taxon>
        <taxon>Lepidoptera</taxon>
        <taxon>Glossata</taxon>
        <taxon>Ditrysia</taxon>
        <taxon>Noctuoidea</taxon>
        <taxon>Noctuidae</taxon>
        <taxon>Plusiinae</taxon>
        <taxon>Trichoplusia</taxon>
    </lineage>
</organism>
<reference evidence="4" key="1">
    <citation type="submission" date="2025-08" db="UniProtKB">
        <authorList>
            <consortium name="RefSeq"/>
        </authorList>
    </citation>
    <scope>IDENTIFICATION</scope>
</reference>